<dbReference type="Pfam" id="PF13386">
    <property type="entry name" value="DsbD_2"/>
    <property type="match status" value="1"/>
</dbReference>
<feature type="transmembrane region" description="Helical" evidence="1">
    <location>
        <begin position="77"/>
        <end position="94"/>
    </location>
</feature>
<dbReference type="PANTHER" id="PTHR31272:SF9">
    <property type="entry name" value="BLL1027 PROTEIN"/>
    <property type="match status" value="1"/>
</dbReference>
<keyword evidence="4" id="KW-1185">Reference proteome</keyword>
<comment type="caution">
    <text evidence="3">The sequence shown here is derived from an EMBL/GenBank/DDBJ whole genome shotgun (WGS) entry which is preliminary data.</text>
</comment>
<keyword evidence="1" id="KW-1133">Transmembrane helix</keyword>
<sequence length="239" mass="23347">MTAGLGLALLAGILSVLSPCVLPILPVVLAAAAARSRLGPAALAGGLALSFVAIGLVFATAAFALGIDAGALRRPAAAVMVVIGLVLVLPPLQARVATAAGPVARWADGRFGGVAGDGVGGQFGLGLLLGAVWSPCAGPTLGAASALAAEGRNLGQVALTMLVFGIGAALPLLALGALSRDAVLRWRGRMLSTAAGLKAALGALLVAGGVLVVTGLDRRVEAALVDASPGWLTDATTRF</sequence>
<dbReference type="RefSeq" id="WP_129223113.1">
    <property type="nucleotide sequence ID" value="NZ_QYBB01000002.1"/>
</dbReference>
<dbReference type="InterPro" id="IPR039447">
    <property type="entry name" value="UreH-like_TM_dom"/>
</dbReference>
<evidence type="ECO:0000313" key="4">
    <source>
        <dbReference type="Proteomes" id="UP000290759"/>
    </source>
</evidence>
<dbReference type="OrthoDB" id="9811352at2"/>
<dbReference type="Proteomes" id="UP000290759">
    <property type="component" value="Unassembled WGS sequence"/>
</dbReference>
<name>A0A4Q2U956_9HYPH</name>
<evidence type="ECO:0000259" key="2">
    <source>
        <dbReference type="Pfam" id="PF13386"/>
    </source>
</evidence>
<accession>A0A4Q2U956</accession>
<keyword evidence="1" id="KW-0812">Transmembrane</keyword>
<evidence type="ECO:0000313" key="3">
    <source>
        <dbReference type="EMBL" id="RYC33329.1"/>
    </source>
</evidence>
<feature type="transmembrane region" description="Helical" evidence="1">
    <location>
        <begin position="199"/>
        <end position="216"/>
    </location>
</feature>
<feature type="domain" description="Urease accessory protein UreH-like transmembrane" evidence="2">
    <location>
        <begin position="8"/>
        <end position="203"/>
    </location>
</feature>
<reference evidence="3 4" key="1">
    <citation type="submission" date="2018-12" db="EMBL/GenBank/DDBJ databases">
        <authorList>
            <person name="Grouzdev D.S."/>
            <person name="Krutkina M.S."/>
        </authorList>
    </citation>
    <scope>NUCLEOTIDE SEQUENCE [LARGE SCALE GENOMIC DNA]</scope>
    <source>
        <strain evidence="3 4">RmlP026</strain>
    </source>
</reference>
<keyword evidence="1" id="KW-0472">Membrane</keyword>
<dbReference type="InterPro" id="IPR051790">
    <property type="entry name" value="Cytochrome_c-biogenesis_DsbD"/>
</dbReference>
<protein>
    <submittedName>
        <fullName evidence="3">Cytochrome c biogenesis protein CcdA</fullName>
    </submittedName>
</protein>
<evidence type="ECO:0000256" key="1">
    <source>
        <dbReference type="SAM" id="Phobius"/>
    </source>
</evidence>
<feature type="transmembrane region" description="Helical" evidence="1">
    <location>
        <begin position="42"/>
        <end position="65"/>
    </location>
</feature>
<dbReference type="PANTHER" id="PTHR31272">
    <property type="entry name" value="CYTOCHROME C-TYPE BIOGENESIS PROTEIN HI_1454-RELATED"/>
    <property type="match status" value="1"/>
</dbReference>
<feature type="transmembrane region" description="Helical" evidence="1">
    <location>
        <begin position="157"/>
        <end position="178"/>
    </location>
</feature>
<dbReference type="EMBL" id="QYBB01000002">
    <property type="protein sequence ID" value="RYC33329.1"/>
    <property type="molecule type" value="Genomic_DNA"/>
</dbReference>
<organism evidence="3 4">
    <name type="scientific">Lichenibacterium minor</name>
    <dbReference type="NCBI Taxonomy" id="2316528"/>
    <lineage>
        <taxon>Bacteria</taxon>
        <taxon>Pseudomonadati</taxon>
        <taxon>Pseudomonadota</taxon>
        <taxon>Alphaproteobacteria</taxon>
        <taxon>Hyphomicrobiales</taxon>
        <taxon>Lichenihabitantaceae</taxon>
        <taxon>Lichenibacterium</taxon>
    </lineage>
</organism>
<reference evidence="3 4" key="2">
    <citation type="submission" date="2019-02" db="EMBL/GenBank/DDBJ databases">
        <title>'Lichenibacterium ramalinii' gen. nov. sp. nov., 'Lichenibacterium minor' gen. nov. sp. nov.</title>
        <authorList>
            <person name="Pankratov T."/>
        </authorList>
    </citation>
    <scope>NUCLEOTIDE SEQUENCE [LARGE SCALE GENOMIC DNA]</scope>
    <source>
        <strain evidence="3 4">RmlP026</strain>
    </source>
</reference>
<dbReference type="AlphaFoldDB" id="A0A4Q2U956"/>
<gene>
    <name evidence="3" type="ORF">D3273_02320</name>
</gene>
<proteinExistence type="predicted"/>